<dbReference type="SUPFAM" id="SSF50630">
    <property type="entry name" value="Acid proteases"/>
    <property type="match status" value="1"/>
</dbReference>
<dbReference type="InterPro" id="IPR021109">
    <property type="entry name" value="Peptidase_aspartic_dom_sf"/>
</dbReference>
<sequence length="217" mass="22901">MGTANGVALGCGHTMRTLRGSSGSPRARRWFSLTAVSDQASSFSYCLVDRDSSSSSTLEFNSPRPSDSITAPLLRTTVCGPTCTVGGRPLNIPESVFAVDASGRGGIIVDSGTAVTRLKTEAYNSLRDTFASLTRNLPSSSGFAIFDKCYDLSSMQKIAVPTVSFRFAGGGTLRLRPENYLIPVDSSGKFCLAFAPTDGQLSIVGNIQQQGHVSVTI</sequence>
<protein>
    <recommendedName>
        <fullName evidence="2">Peptidase A1 domain-containing protein</fullName>
    </recommendedName>
</protein>
<organism evidence="3 4">
    <name type="scientific">Thlaspi arvense</name>
    <name type="common">Field penny-cress</name>
    <dbReference type="NCBI Taxonomy" id="13288"/>
    <lineage>
        <taxon>Eukaryota</taxon>
        <taxon>Viridiplantae</taxon>
        <taxon>Streptophyta</taxon>
        <taxon>Embryophyta</taxon>
        <taxon>Tracheophyta</taxon>
        <taxon>Spermatophyta</taxon>
        <taxon>Magnoliopsida</taxon>
        <taxon>eudicotyledons</taxon>
        <taxon>Gunneridae</taxon>
        <taxon>Pentapetalae</taxon>
        <taxon>rosids</taxon>
        <taxon>malvids</taxon>
        <taxon>Brassicales</taxon>
        <taxon>Brassicaceae</taxon>
        <taxon>Thlaspideae</taxon>
        <taxon>Thlaspi</taxon>
    </lineage>
</organism>
<evidence type="ECO:0000259" key="2">
    <source>
        <dbReference type="PROSITE" id="PS51767"/>
    </source>
</evidence>
<reference evidence="3 4" key="1">
    <citation type="submission" date="2022-03" db="EMBL/GenBank/DDBJ databases">
        <authorList>
            <person name="Nunn A."/>
            <person name="Chopra R."/>
            <person name="Nunn A."/>
            <person name="Contreras Garrido A."/>
        </authorList>
    </citation>
    <scope>NUCLEOTIDE SEQUENCE [LARGE SCALE GENOMIC DNA]</scope>
</reference>
<feature type="domain" description="Peptidase A1" evidence="2">
    <location>
        <begin position="1"/>
        <end position="217"/>
    </location>
</feature>
<gene>
    <name evidence="3" type="ORF">TAV2_LOCUS4271</name>
</gene>
<accession>A0AAU9RGG7</accession>
<dbReference type="Pfam" id="PF14541">
    <property type="entry name" value="TAXi_C"/>
    <property type="match status" value="1"/>
</dbReference>
<evidence type="ECO:0000256" key="1">
    <source>
        <dbReference type="ARBA" id="ARBA00007447"/>
    </source>
</evidence>
<dbReference type="InterPro" id="IPR033121">
    <property type="entry name" value="PEPTIDASE_A1"/>
</dbReference>
<comment type="caution">
    <text evidence="3">The sequence shown here is derived from an EMBL/GenBank/DDBJ whole genome shotgun (WGS) entry which is preliminary data.</text>
</comment>
<dbReference type="GO" id="GO:0004190">
    <property type="term" value="F:aspartic-type endopeptidase activity"/>
    <property type="evidence" value="ECO:0007669"/>
    <property type="project" value="InterPro"/>
</dbReference>
<keyword evidence="4" id="KW-1185">Reference proteome</keyword>
<dbReference type="InterPro" id="IPR032799">
    <property type="entry name" value="TAXi_C"/>
</dbReference>
<dbReference type="InterPro" id="IPR001461">
    <property type="entry name" value="Aspartic_peptidase_A1"/>
</dbReference>
<dbReference type="PANTHER" id="PTHR13683:SF274">
    <property type="entry name" value="PROTEIN ASPARTIC PROTEASE IN GUARD CELL 1"/>
    <property type="match status" value="1"/>
</dbReference>
<dbReference type="Gene3D" id="2.40.70.10">
    <property type="entry name" value="Acid Proteases"/>
    <property type="match status" value="1"/>
</dbReference>
<evidence type="ECO:0000313" key="3">
    <source>
        <dbReference type="EMBL" id="CAH2040968.1"/>
    </source>
</evidence>
<comment type="similarity">
    <text evidence="1">Belongs to the peptidase A1 family.</text>
</comment>
<dbReference type="EMBL" id="CAJVSB020000052">
    <property type="protein sequence ID" value="CAH2040968.1"/>
    <property type="molecule type" value="Genomic_DNA"/>
</dbReference>
<evidence type="ECO:0000313" key="4">
    <source>
        <dbReference type="Proteomes" id="UP000836841"/>
    </source>
</evidence>
<dbReference type="AlphaFoldDB" id="A0AAU9RGG7"/>
<proteinExistence type="inferred from homology"/>
<dbReference type="Proteomes" id="UP000836841">
    <property type="component" value="Unassembled WGS sequence"/>
</dbReference>
<dbReference type="PANTHER" id="PTHR13683">
    <property type="entry name" value="ASPARTYL PROTEASES"/>
    <property type="match status" value="1"/>
</dbReference>
<name>A0AAU9RGG7_THLAR</name>
<dbReference type="PROSITE" id="PS51767">
    <property type="entry name" value="PEPTIDASE_A1"/>
    <property type="match status" value="1"/>
</dbReference>
<dbReference type="GO" id="GO:0006508">
    <property type="term" value="P:proteolysis"/>
    <property type="evidence" value="ECO:0007669"/>
    <property type="project" value="InterPro"/>
</dbReference>